<evidence type="ECO:0000256" key="1">
    <source>
        <dbReference type="ARBA" id="ARBA00023015"/>
    </source>
</evidence>
<proteinExistence type="predicted"/>
<evidence type="ECO:0000313" key="5">
    <source>
        <dbReference type="EMBL" id="HJC35332.1"/>
    </source>
</evidence>
<evidence type="ECO:0000256" key="3">
    <source>
        <dbReference type="ARBA" id="ARBA00023163"/>
    </source>
</evidence>
<keyword evidence="2" id="KW-0238">DNA-binding</keyword>
<dbReference type="PANTHER" id="PTHR43280">
    <property type="entry name" value="ARAC-FAMILY TRANSCRIPTIONAL REGULATOR"/>
    <property type="match status" value="1"/>
</dbReference>
<name>A0A9D2NP14_9FIRM</name>
<reference evidence="5" key="1">
    <citation type="journal article" date="2021" name="PeerJ">
        <title>Extensive microbial diversity within the chicken gut microbiome revealed by metagenomics and culture.</title>
        <authorList>
            <person name="Gilroy R."/>
            <person name="Ravi A."/>
            <person name="Getino M."/>
            <person name="Pursley I."/>
            <person name="Horton D.L."/>
            <person name="Alikhan N.F."/>
            <person name="Baker D."/>
            <person name="Gharbi K."/>
            <person name="Hall N."/>
            <person name="Watson M."/>
            <person name="Adriaenssens E.M."/>
            <person name="Foster-Nyarko E."/>
            <person name="Jarju S."/>
            <person name="Secka A."/>
            <person name="Antonio M."/>
            <person name="Oren A."/>
            <person name="Chaudhuri R.R."/>
            <person name="La Ragione R."/>
            <person name="Hildebrand F."/>
            <person name="Pallen M.J."/>
        </authorList>
    </citation>
    <scope>NUCLEOTIDE SEQUENCE</scope>
    <source>
        <strain evidence="5">ChiW19-954</strain>
    </source>
</reference>
<dbReference type="InterPro" id="IPR003313">
    <property type="entry name" value="AraC-bd"/>
</dbReference>
<dbReference type="GO" id="GO:0003700">
    <property type="term" value="F:DNA-binding transcription factor activity"/>
    <property type="evidence" value="ECO:0007669"/>
    <property type="project" value="InterPro"/>
</dbReference>
<dbReference type="SMART" id="SM00342">
    <property type="entry name" value="HTH_ARAC"/>
    <property type="match status" value="1"/>
</dbReference>
<dbReference type="PROSITE" id="PS01124">
    <property type="entry name" value="HTH_ARAC_FAMILY_2"/>
    <property type="match status" value="1"/>
</dbReference>
<dbReference type="InterPro" id="IPR014710">
    <property type="entry name" value="RmlC-like_jellyroll"/>
</dbReference>
<dbReference type="InterPro" id="IPR018062">
    <property type="entry name" value="HTH_AraC-typ_CS"/>
</dbReference>
<dbReference type="SUPFAM" id="SSF46689">
    <property type="entry name" value="Homeodomain-like"/>
    <property type="match status" value="2"/>
</dbReference>
<organism evidence="5 6">
    <name type="scientific">Candidatus Mediterraneibacter faecipullorum</name>
    <dbReference type="NCBI Taxonomy" id="2838670"/>
    <lineage>
        <taxon>Bacteria</taxon>
        <taxon>Bacillati</taxon>
        <taxon>Bacillota</taxon>
        <taxon>Clostridia</taxon>
        <taxon>Lachnospirales</taxon>
        <taxon>Lachnospiraceae</taxon>
        <taxon>Mediterraneibacter</taxon>
    </lineage>
</organism>
<dbReference type="PROSITE" id="PS00041">
    <property type="entry name" value="HTH_ARAC_FAMILY_1"/>
    <property type="match status" value="1"/>
</dbReference>
<dbReference type="Pfam" id="PF02311">
    <property type="entry name" value="AraC_binding"/>
    <property type="match status" value="1"/>
</dbReference>
<comment type="caution">
    <text evidence="5">The sequence shown here is derived from an EMBL/GenBank/DDBJ whole genome shotgun (WGS) entry which is preliminary data.</text>
</comment>
<dbReference type="Pfam" id="PF12833">
    <property type="entry name" value="HTH_18"/>
    <property type="match status" value="1"/>
</dbReference>
<evidence type="ECO:0000259" key="4">
    <source>
        <dbReference type="PROSITE" id="PS01124"/>
    </source>
</evidence>
<keyword evidence="3" id="KW-0804">Transcription</keyword>
<keyword evidence="1" id="KW-0805">Transcription regulation</keyword>
<dbReference type="Gene3D" id="2.60.120.10">
    <property type="entry name" value="Jelly Rolls"/>
    <property type="match status" value="1"/>
</dbReference>
<dbReference type="Gene3D" id="1.10.10.60">
    <property type="entry name" value="Homeodomain-like"/>
    <property type="match status" value="2"/>
</dbReference>
<dbReference type="SUPFAM" id="SSF51182">
    <property type="entry name" value="RmlC-like cupins"/>
    <property type="match status" value="1"/>
</dbReference>
<dbReference type="EMBL" id="DWWO01000145">
    <property type="protein sequence ID" value="HJC35332.1"/>
    <property type="molecule type" value="Genomic_DNA"/>
</dbReference>
<dbReference type="AlphaFoldDB" id="A0A9D2NP14"/>
<dbReference type="Proteomes" id="UP000823890">
    <property type="component" value="Unassembled WGS sequence"/>
</dbReference>
<sequence length="322" mass="37296">MQIIHSIQLHSGSNEENLPGFTPEFPYIASRAEPDHYREFFVPWHWHKAVELFYMESGEIRYHTPGGTEVFPAGTGGMVNSNVLHMTEMLSRTEENVRYLHIFDPVLIAGAYGNLIEKKYVTPLAAASQLELIRLTPDIPEQAEILTMIRQAFRLDENEFGYEVSLRNALSQIWLKLLELSSSELIHEETAPDRKADDKIKTMMIYIHDHFAEKISVRDLAEAAFLSERECYRVFQSCLHMTHTEYLTSIRMQMACRMLAETRESVTDIGHACGLGSSSYFGKTFREHTGYAPLEYHRKWQDNGRISRWEADGYQWPHRYPA</sequence>
<dbReference type="PANTHER" id="PTHR43280:SF27">
    <property type="entry name" value="TRANSCRIPTIONAL REGULATOR MTLR"/>
    <property type="match status" value="1"/>
</dbReference>
<reference evidence="5" key="2">
    <citation type="submission" date="2021-04" db="EMBL/GenBank/DDBJ databases">
        <authorList>
            <person name="Gilroy R."/>
        </authorList>
    </citation>
    <scope>NUCLEOTIDE SEQUENCE</scope>
    <source>
        <strain evidence="5">ChiW19-954</strain>
    </source>
</reference>
<dbReference type="InterPro" id="IPR011051">
    <property type="entry name" value="RmlC_Cupin_sf"/>
</dbReference>
<dbReference type="InterPro" id="IPR009057">
    <property type="entry name" value="Homeodomain-like_sf"/>
</dbReference>
<evidence type="ECO:0000313" key="6">
    <source>
        <dbReference type="Proteomes" id="UP000823890"/>
    </source>
</evidence>
<protein>
    <submittedName>
        <fullName evidence="5">AraC family transcriptional regulator</fullName>
    </submittedName>
</protein>
<feature type="domain" description="HTH araC/xylS-type" evidence="4">
    <location>
        <begin position="201"/>
        <end position="299"/>
    </location>
</feature>
<dbReference type="InterPro" id="IPR018060">
    <property type="entry name" value="HTH_AraC"/>
</dbReference>
<gene>
    <name evidence="5" type="ORF">H9758_12225</name>
</gene>
<accession>A0A9D2NP14</accession>
<evidence type="ECO:0000256" key="2">
    <source>
        <dbReference type="ARBA" id="ARBA00023125"/>
    </source>
</evidence>
<dbReference type="GO" id="GO:0043565">
    <property type="term" value="F:sequence-specific DNA binding"/>
    <property type="evidence" value="ECO:0007669"/>
    <property type="project" value="InterPro"/>
</dbReference>